<proteinExistence type="predicted"/>
<evidence type="ECO:0000313" key="6">
    <source>
        <dbReference type="Proteomes" id="UP000545490"/>
    </source>
</evidence>
<keyword evidence="1" id="KW-0805">Transcription regulation</keyword>
<dbReference type="InterPro" id="IPR008920">
    <property type="entry name" value="TF_FadR/GntR_C"/>
</dbReference>
<dbReference type="InterPro" id="IPR036388">
    <property type="entry name" value="WH-like_DNA-bd_sf"/>
</dbReference>
<dbReference type="InterPro" id="IPR036390">
    <property type="entry name" value="WH_DNA-bd_sf"/>
</dbReference>
<dbReference type="EMBL" id="JACIDG010000002">
    <property type="protein sequence ID" value="MBB3913860.1"/>
    <property type="molecule type" value="Genomic_DNA"/>
</dbReference>
<dbReference type="GO" id="GO:0003700">
    <property type="term" value="F:DNA-binding transcription factor activity"/>
    <property type="evidence" value="ECO:0007669"/>
    <property type="project" value="InterPro"/>
</dbReference>
<comment type="caution">
    <text evidence="5">The sequence shown here is derived from an EMBL/GenBank/DDBJ whole genome shotgun (WGS) entry which is preliminary data.</text>
</comment>
<keyword evidence="3" id="KW-0804">Transcription</keyword>
<dbReference type="Gene3D" id="1.10.10.10">
    <property type="entry name" value="Winged helix-like DNA-binding domain superfamily/Winged helix DNA-binding domain"/>
    <property type="match status" value="1"/>
</dbReference>
<dbReference type="Proteomes" id="UP000545490">
    <property type="component" value="Unassembled WGS sequence"/>
</dbReference>
<dbReference type="Pfam" id="PF07729">
    <property type="entry name" value="FCD"/>
    <property type="match status" value="1"/>
</dbReference>
<accession>A0A7W6B7Z5</accession>
<dbReference type="PROSITE" id="PS50949">
    <property type="entry name" value="HTH_GNTR"/>
    <property type="match status" value="1"/>
</dbReference>
<dbReference type="SMART" id="SM00895">
    <property type="entry name" value="FCD"/>
    <property type="match status" value="1"/>
</dbReference>
<dbReference type="AlphaFoldDB" id="A0A7W6B7Z5"/>
<reference evidence="5 6" key="1">
    <citation type="submission" date="2020-08" db="EMBL/GenBank/DDBJ databases">
        <title>Genomic Encyclopedia of Type Strains, Phase IV (KMG-IV): sequencing the most valuable type-strain genomes for metagenomic binning, comparative biology and taxonomic classification.</title>
        <authorList>
            <person name="Goeker M."/>
        </authorList>
    </citation>
    <scope>NUCLEOTIDE SEQUENCE [LARGE SCALE GENOMIC DNA]</scope>
    <source>
        <strain evidence="5 6">DSM 19331</strain>
    </source>
</reference>
<keyword evidence="2 5" id="KW-0238">DNA-binding</keyword>
<sequence length="264" mass="29831">MRYRYAVTLRHRFSSIPFLLQQKCEDVNAWGSKLNETTTGEESPASDLQSGRLSDFAYSSIKEQLTRGAYKPGHKLPIRSVAEMLNVGATPAREAINRLVFEGALVMVGPKTVIVPHLDLAALYEVTQMRLALEGLATEKGALRATNDVVDKLLALQEKITFSLDEKRYSDALHDNKEFHFTIYRLCEMPHLLSTIEALWLRVGASFHDLYPEFAEAKYGVHNHMAAIEGLVDKDPSAVRAAMENDIRDGYRRLKKAAQERLRR</sequence>
<organism evidence="5 6">
    <name type="scientific">Rhizobium fabae</name>
    <dbReference type="NCBI Taxonomy" id="573179"/>
    <lineage>
        <taxon>Bacteria</taxon>
        <taxon>Pseudomonadati</taxon>
        <taxon>Pseudomonadota</taxon>
        <taxon>Alphaproteobacteria</taxon>
        <taxon>Hyphomicrobiales</taxon>
        <taxon>Rhizobiaceae</taxon>
        <taxon>Rhizobium/Agrobacterium group</taxon>
        <taxon>Rhizobium</taxon>
    </lineage>
</organism>
<evidence type="ECO:0000256" key="3">
    <source>
        <dbReference type="ARBA" id="ARBA00023163"/>
    </source>
</evidence>
<dbReference type="SUPFAM" id="SSF48008">
    <property type="entry name" value="GntR ligand-binding domain-like"/>
    <property type="match status" value="1"/>
</dbReference>
<dbReference type="SUPFAM" id="SSF46785">
    <property type="entry name" value="Winged helix' DNA-binding domain"/>
    <property type="match status" value="1"/>
</dbReference>
<dbReference type="PANTHER" id="PTHR43537:SF39">
    <property type="entry name" value="HTH-TYPE TRANSCRIPTIONAL REGULATOR MCBR"/>
    <property type="match status" value="1"/>
</dbReference>
<dbReference type="SMART" id="SM00345">
    <property type="entry name" value="HTH_GNTR"/>
    <property type="match status" value="1"/>
</dbReference>
<dbReference type="Gene3D" id="1.20.120.530">
    <property type="entry name" value="GntR ligand-binding domain-like"/>
    <property type="match status" value="1"/>
</dbReference>
<feature type="domain" description="HTH gntR-type" evidence="4">
    <location>
        <begin position="51"/>
        <end position="118"/>
    </location>
</feature>
<name>A0A7W6B7Z5_9HYPH</name>
<gene>
    <name evidence="5" type="ORF">GGQ65_001129</name>
</gene>
<evidence type="ECO:0000313" key="5">
    <source>
        <dbReference type="EMBL" id="MBB3913860.1"/>
    </source>
</evidence>
<evidence type="ECO:0000256" key="2">
    <source>
        <dbReference type="ARBA" id="ARBA00023125"/>
    </source>
</evidence>
<dbReference type="PANTHER" id="PTHR43537">
    <property type="entry name" value="TRANSCRIPTIONAL REGULATOR, GNTR FAMILY"/>
    <property type="match status" value="1"/>
</dbReference>
<dbReference type="GO" id="GO:0003677">
    <property type="term" value="F:DNA binding"/>
    <property type="evidence" value="ECO:0007669"/>
    <property type="project" value="UniProtKB-KW"/>
</dbReference>
<evidence type="ECO:0000259" key="4">
    <source>
        <dbReference type="PROSITE" id="PS50949"/>
    </source>
</evidence>
<dbReference type="Pfam" id="PF00392">
    <property type="entry name" value="GntR"/>
    <property type="match status" value="1"/>
</dbReference>
<dbReference type="InterPro" id="IPR011711">
    <property type="entry name" value="GntR_C"/>
</dbReference>
<protein>
    <submittedName>
        <fullName evidence="5">DNA-binding GntR family transcriptional regulator</fullName>
    </submittedName>
</protein>
<dbReference type="InterPro" id="IPR000524">
    <property type="entry name" value="Tscrpt_reg_HTH_GntR"/>
</dbReference>
<evidence type="ECO:0000256" key="1">
    <source>
        <dbReference type="ARBA" id="ARBA00023015"/>
    </source>
</evidence>